<organism evidence="10 11">
    <name type="scientific">Serendipita indica (strain DSM 11827)</name>
    <name type="common">Root endophyte fungus</name>
    <name type="synonym">Piriformospora indica</name>
    <dbReference type="NCBI Taxonomy" id="1109443"/>
    <lineage>
        <taxon>Eukaryota</taxon>
        <taxon>Fungi</taxon>
        <taxon>Dikarya</taxon>
        <taxon>Basidiomycota</taxon>
        <taxon>Agaricomycotina</taxon>
        <taxon>Agaricomycetes</taxon>
        <taxon>Sebacinales</taxon>
        <taxon>Serendipitaceae</taxon>
        <taxon>Serendipita</taxon>
    </lineage>
</organism>
<feature type="chain" id="PRO_5003468797" evidence="8">
    <location>
        <begin position="21"/>
        <end position="495"/>
    </location>
</feature>
<evidence type="ECO:0000256" key="6">
    <source>
        <dbReference type="RuleBase" id="RU000454"/>
    </source>
</evidence>
<keyword evidence="8" id="KW-0732">Signal</keyword>
<comment type="caution">
    <text evidence="10">The sequence shown here is derived from an EMBL/GenBank/DDBJ whole genome shotgun (WGS) entry which is preliminary data.</text>
</comment>
<dbReference type="InterPro" id="IPR033121">
    <property type="entry name" value="PEPTIDASE_A1"/>
</dbReference>
<evidence type="ECO:0000256" key="8">
    <source>
        <dbReference type="SAM" id="SignalP"/>
    </source>
</evidence>
<dbReference type="PROSITE" id="PS00141">
    <property type="entry name" value="ASP_PROTEASE"/>
    <property type="match status" value="1"/>
</dbReference>
<accession>G4TIV5</accession>
<feature type="transmembrane region" description="Helical" evidence="7">
    <location>
        <begin position="468"/>
        <end position="491"/>
    </location>
</feature>
<keyword evidence="7" id="KW-0812">Transmembrane</keyword>
<keyword evidence="7" id="KW-0472">Membrane</keyword>
<dbReference type="InterPro" id="IPR021109">
    <property type="entry name" value="Peptidase_aspartic_dom_sf"/>
</dbReference>
<dbReference type="Proteomes" id="UP000007148">
    <property type="component" value="Unassembled WGS sequence"/>
</dbReference>
<dbReference type="OrthoDB" id="771136at2759"/>
<evidence type="ECO:0000256" key="7">
    <source>
        <dbReference type="SAM" id="Phobius"/>
    </source>
</evidence>
<reference evidence="10 11" key="1">
    <citation type="journal article" date="2011" name="PLoS Pathog.">
        <title>Endophytic Life Strategies Decoded by Genome and Transcriptome Analyses of the Mutualistic Root Symbiont Piriformospora indica.</title>
        <authorList>
            <person name="Zuccaro A."/>
            <person name="Lahrmann U."/>
            <person name="Guldener U."/>
            <person name="Langen G."/>
            <person name="Pfiffi S."/>
            <person name="Biedenkopf D."/>
            <person name="Wong P."/>
            <person name="Samans B."/>
            <person name="Grimm C."/>
            <person name="Basiewicz M."/>
            <person name="Murat C."/>
            <person name="Martin F."/>
            <person name="Kogel K.H."/>
        </authorList>
    </citation>
    <scope>NUCLEOTIDE SEQUENCE [LARGE SCALE GENOMIC DNA]</scope>
    <source>
        <strain evidence="10 11">DSM 11827</strain>
    </source>
</reference>
<proteinExistence type="inferred from homology"/>
<dbReference type="FunCoup" id="G4TIV5">
    <property type="interactions" value="38"/>
</dbReference>
<name>G4TIV5_SERID</name>
<evidence type="ECO:0000313" key="10">
    <source>
        <dbReference type="EMBL" id="CCA71248.1"/>
    </source>
</evidence>
<dbReference type="eggNOG" id="KOG1339">
    <property type="taxonomic scope" value="Eukaryota"/>
</dbReference>
<dbReference type="PANTHER" id="PTHR47966">
    <property type="entry name" value="BETA-SITE APP-CLEAVING ENZYME, ISOFORM A-RELATED"/>
    <property type="match status" value="1"/>
</dbReference>
<evidence type="ECO:0000313" key="11">
    <source>
        <dbReference type="Proteomes" id="UP000007148"/>
    </source>
</evidence>
<comment type="similarity">
    <text evidence="1 6">Belongs to the peptidase A1 family.</text>
</comment>
<dbReference type="PANTHER" id="PTHR47966:SF6">
    <property type="entry name" value="PEPTIDASE A1 DOMAIN-CONTAINING PROTEIN"/>
    <property type="match status" value="1"/>
</dbReference>
<dbReference type="PRINTS" id="PR00792">
    <property type="entry name" value="PEPSIN"/>
</dbReference>
<dbReference type="InParanoid" id="G4TIV5"/>
<feature type="active site" evidence="5">
    <location>
        <position position="111"/>
    </location>
</feature>
<evidence type="ECO:0000256" key="5">
    <source>
        <dbReference type="PIRSR" id="PIRSR601461-1"/>
    </source>
</evidence>
<dbReference type="CDD" id="cd05471">
    <property type="entry name" value="pepsin_like"/>
    <property type="match status" value="1"/>
</dbReference>
<keyword evidence="3 6" id="KW-0064">Aspartyl protease</keyword>
<dbReference type="Gene3D" id="2.40.70.10">
    <property type="entry name" value="Acid Proteases"/>
    <property type="match status" value="2"/>
</dbReference>
<dbReference type="InterPro" id="IPR001461">
    <property type="entry name" value="Aspartic_peptidase_A1"/>
</dbReference>
<feature type="signal peptide" evidence="8">
    <location>
        <begin position="1"/>
        <end position="20"/>
    </location>
</feature>
<dbReference type="InterPro" id="IPR034164">
    <property type="entry name" value="Pepsin-like_dom"/>
</dbReference>
<dbReference type="PROSITE" id="PS51767">
    <property type="entry name" value="PEPTIDASE_A1"/>
    <property type="match status" value="1"/>
</dbReference>
<evidence type="ECO:0000256" key="1">
    <source>
        <dbReference type="ARBA" id="ARBA00007447"/>
    </source>
</evidence>
<dbReference type="Pfam" id="PF00026">
    <property type="entry name" value="Asp"/>
    <property type="match status" value="1"/>
</dbReference>
<dbReference type="EMBL" id="CAFZ01000112">
    <property type="protein sequence ID" value="CCA71248.1"/>
    <property type="molecule type" value="Genomic_DNA"/>
</dbReference>
<dbReference type="STRING" id="1109443.G4TIV5"/>
<dbReference type="MEROPS" id="A01.078"/>
<dbReference type="HOGENOM" id="CLU_013253_1_2_1"/>
<dbReference type="OMA" id="IQENGYC"/>
<dbReference type="FunFam" id="2.40.70.10:FF:000115">
    <property type="entry name" value="Lysosomal aspartic protease"/>
    <property type="match status" value="1"/>
</dbReference>
<dbReference type="GO" id="GO:0004190">
    <property type="term" value="F:aspartic-type endopeptidase activity"/>
    <property type="evidence" value="ECO:0007669"/>
    <property type="project" value="UniProtKB-KW"/>
</dbReference>
<dbReference type="GO" id="GO:0006508">
    <property type="term" value="P:proteolysis"/>
    <property type="evidence" value="ECO:0007669"/>
    <property type="project" value="UniProtKB-KW"/>
</dbReference>
<evidence type="ECO:0000256" key="3">
    <source>
        <dbReference type="ARBA" id="ARBA00022750"/>
    </source>
</evidence>
<protein>
    <submittedName>
        <fullName evidence="10">Related to cathepsin d (Lysosomal aspartyl protease)</fullName>
    </submittedName>
</protein>
<feature type="domain" description="Peptidase A1" evidence="9">
    <location>
        <begin position="93"/>
        <end position="427"/>
    </location>
</feature>
<keyword evidence="2 6" id="KW-0645">Protease</keyword>
<evidence type="ECO:0000256" key="4">
    <source>
        <dbReference type="ARBA" id="ARBA00022801"/>
    </source>
</evidence>
<keyword evidence="7" id="KW-1133">Transmembrane helix</keyword>
<dbReference type="AlphaFoldDB" id="G4TIV5"/>
<evidence type="ECO:0000259" key="9">
    <source>
        <dbReference type="PROSITE" id="PS51767"/>
    </source>
</evidence>
<dbReference type="SUPFAM" id="SSF50630">
    <property type="entry name" value="Acid proteases"/>
    <property type="match status" value="1"/>
</dbReference>
<keyword evidence="11" id="KW-1185">Reference proteome</keyword>
<sequence length="495" mass="51392">MYLSPLLPISLLLASSTTYALPNEPAAARRDAGRAPLTVPLIRRGLEKREHTAEEWAELAANLRGKYGGPSAKSGRRALNTVSMTNQQADTSYLGVIQVGTPPQAANVVLDTGSADLWISSSNCARCASQATGARFNQAQSSTFNSVQGNLDVTYGSGRAVGTLGSDVVQIGQFQVTSQVFGLATSISDQFLTGNSSGILGLGFRSLASTGANPWWQQAISAWDAPQMSFYFTRFRNVPGATNIDEPGGQFTLGGTNSSLYQGSINFTNLVRAQYWTIPMTSIGIGNSASIQLGSGNQNAAIDTGTTLIGGPSSVLDQFYSLIPGATRGSQVNPNLQDYYVIPCNANVQATLTFGGQAYTMQASDLIGGTLSGGQQCIGAFFVLDLQSGSSPIPGAASGVPAWVVGSAFLKNVYSVFQSDPAAVGFATLRDNVQEFGTLGVAGFSVDENGHTNGTIIGAASPRRPMTMLGGGSVFAASALWSVVGLVAVLVSTSL</sequence>
<dbReference type="InterPro" id="IPR001969">
    <property type="entry name" value="Aspartic_peptidase_AS"/>
</dbReference>
<keyword evidence="4 6" id="KW-0378">Hydrolase</keyword>
<feature type="active site" evidence="5">
    <location>
        <position position="303"/>
    </location>
</feature>
<gene>
    <name evidence="10" type="ORF">PIIN_05186</name>
</gene>
<evidence type="ECO:0000256" key="2">
    <source>
        <dbReference type="ARBA" id="ARBA00022670"/>
    </source>
</evidence>